<protein>
    <recommendedName>
        <fullName evidence="3">Lipoprotein</fullName>
    </recommendedName>
</protein>
<name>A0ABP1EW87_9FLAO</name>
<keyword evidence="2" id="KW-1185">Reference proteome</keyword>
<proteinExistence type="predicted"/>
<comment type="caution">
    <text evidence="1">The sequence shown here is derived from an EMBL/GenBank/DDBJ whole genome shotgun (WGS) entry which is preliminary data.</text>
</comment>
<gene>
    <name evidence="1" type="ORF">T190607A01A_30461</name>
</gene>
<sequence length="182" mass="21213">MQRILQFMIRHIIILSLSTFFLVSCKKTVQNNTTKPQKTGMQIPVKRRGIDTLSSLSKKQVNDWTEYENLNSYLKQFNNTSPNDALNMAVELNEYIKILKDSLKIEDLKTNSLSARFNVLRNEALRLTDMTRIPAIQPDQVNAQIDKILLVFNSYTQKVNTIYSKKKFDEEIDLDNFFNTNQ</sequence>
<dbReference type="Proteomes" id="UP001497416">
    <property type="component" value="Unassembled WGS sequence"/>
</dbReference>
<organism evidence="1 2">
    <name type="scientific">Tenacibaculum platacis</name>
    <dbReference type="NCBI Taxonomy" id="3137852"/>
    <lineage>
        <taxon>Bacteria</taxon>
        <taxon>Pseudomonadati</taxon>
        <taxon>Bacteroidota</taxon>
        <taxon>Flavobacteriia</taxon>
        <taxon>Flavobacteriales</taxon>
        <taxon>Flavobacteriaceae</taxon>
        <taxon>Tenacibaculum</taxon>
    </lineage>
</organism>
<dbReference type="EMBL" id="CAXIXY010000005">
    <property type="protein sequence ID" value="CAL2090130.1"/>
    <property type="molecule type" value="Genomic_DNA"/>
</dbReference>
<accession>A0ABP1EW87</accession>
<evidence type="ECO:0008006" key="3">
    <source>
        <dbReference type="Google" id="ProtNLM"/>
    </source>
</evidence>
<evidence type="ECO:0000313" key="2">
    <source>
        <dbReference type="Proteomes" id="UP001497416"/>
    </source>
</evidence>
<dbReference type="PROSITE" id="PS51257">
    <property type="entry name" value="PROKAR_LIPOPROTEIN"/>
    <property type="match status" value="1"/>
</dbReference>
<evidence type="ECO:0000313" key="1">
    <source>
        <dbReference type="EMBL" id="CAL2090130.1"/>
    </source>
</evidence>
<reference evidence="1 2" key="1">
    <citation type="submission" date="2024-05" db="EMBL/GenBank/DDBJ databases">
        <authorList>
            <person name="Duchaud E."/>
        </authorList>
    </citation>
    <scope>NUCLEOTIDE SEQUENCE [LARGE SCALE GENOMIC DNA]</scope>
    <source>
        <strain evidence="1">Ena-SAMPLE-TAB-13-05-2024-13:56:06:370-140302</strain>
    </source>
</reference>